<feature type="compositionally biased region" description="Gly residues" evidence="7">
    <location>
        <begin position="586"/>
        <end position="609"/>
    </location>
</feature>
<reference evidence="9 10" key="1">
    <citation type="submission" date="2019-04" db="EMBL/GenBank/DDBJ databases">
        <title>Friends and foes A comparative genomics study of 23 Aspergillus species from section Flavi.</title>
        <authorList>
            <consortium name="DOE Joint Genome Institute"/>
            <person name="Kjaerbolling I."/>
            <person name="Vesth T."/>
            <person name="Frisvad J.C."/>
            <person name="Nybo J.L."/>
            <person name="Theobald S."/>
            <person name="Kildgaard S."/>
            <person name="Isbrandt T."/>
            <person name="Kuo A."/>
            <person name="Sato A."/>
            <person name="Lyhne E.K."/>
            <person name="Kogle M.E."/>
            <person name="Wiebenga A."/>
            <person name="Kun R.S."/>
            <person name="Lubbers R.J."/>
            <person name="Makela M.R."/>
            <person name="Barry K."/>
            <person name="Chovatia M."/>
            <person name="Clum A."/>
            <person name="Daum C."/>
            <person name="Haridas S."/>
            <person name="He G."/>
            <person name="LaButti K."/>
            <person name="Lipzen A."/>
            <person name="Mondo S."/>
            <person name="Riley R."/>
            <person name="Salamov A."/>
            <person name="Simmons B.A."/>
            <person name="Magnuson J.K."/>
            <person name="Henrissat B."/>
            <person name="Mortensen U.H."/>
            <person name="Larsen T.O."/>
            <person name="Devries R.P."/>
            <person name="Grigoriev I.V."/>
            <person name="Machida M."/>
            <person name="Baker S.E."/>
            <person name="Andersen M.R."/>
        </authorList>
    </citation>
    <scope>NUCLEOTIDE SEQUENCE [LARGE SCALE GENOMIC DNA]</scope>
    <source>
        <strain evidence="9 10">CBS 151.66</strain>
    </source>
</reference>
<feature type="region of interest" description="Disordered" evidence="7">
    <location>
        <begin position="454"/>
        <end position="628"/>
    </location>
</feature>
<dbReference type="GO" id="GO:0071039">
    <property type="term" value="P:nuclear polyadenylation-dependent CUT catabolic process"/>
    <property type="evidence" value="ECO:0007669"/>
    <property type="project" value="TreeGrafter"/>
</dbReference>
<name>A0A5N5XI32_9EURO</name>
<keyword evidence="3" id="KW-0677">Repeat</keyword>
<dbReference type="GO" id="GO:0071036">
    <property type="term" value="P:nuclear polyadenylation-dependent snoRNA catabolic process"/>
    <property type="evidence" value="ECO:0007669"/>
    <property type="project" value="TreeGrafter"/>
</dbReference>
<evidence type="ECO:0000256" key="5">
    <source>
        <dbReference type="ARBA" id="ARBA00022833"/>
    </source>
</evidence>
<feature type="domain" description="CCHC-type" evidence="8">
    <location>
        <begin position="334"/>
        <end position="351"/>
    </location>
</feature>
<evidence type="ECO:0000256" key="3">
    <source>
        <dbReference type="ARBA" id="ARBA00022737"/>
    </source>
</evidence>
<dbReference type="GO" id="GO:0071038">
    <property type="term" value="P:TRAMP-dependent tRNA surveillance pathway"/>
    <property type="evidence" value="ECO:0007669"/>
    <property type="project" value="TreeGrafter"/>
</dbReference>
<evidence type="ECO:0000256" key="2">
    <source>
        <dbReference type="ARBA" id="ARBA00022723"/>
    </source>
</evidence>
<dbReference type="GO" id="GO:0071031">
    <property type="term" value="P:nuclear mRNA surveillance of mRNA 3'-end processing"/>
    <property type="evidence" value="ECO:0007669"/>
    <property type="project" value="TreeGrafter"/>
</dbReference>
<feature type="compositionally biased region" description="Low complexity" evidence="7">
    <location>
        <begin position="502"/>
        <end position="521"/>
    </location>
</feature>
<proteinExistence type="predicted"/>
<feature type="compositionally biased region" description="Gly residues" evidence="7">
    <location>
        <begin position="460"/>
        <end position="470"/>
    </location>
</feature>
<dbReference type="AlphaFoldDB" id="A0A5N5XI32"/>
<evidence type="ECO:0000256" key="4">
    <source>
        <dbReference type="ARBA" id="ARBA00022771"/>
    </source>
</evidence>
<dbReference type="GO" id="GO:0031499">
    <property type="term" value="C:TRAMP complex"/>
    <property type="evidence" value="ECO:0007669"/>
    <property type="project" value="TreeGrafter"/>
</dbReference>
<keyword evidence="4" id="KW-0863">Zinc-finger</keyword>
<feature type="compositionally biased region" description="Acidic residues" evidence="7">
    <location>
        <begin position="173"/>
        <end position="186"/>
    </location>
</feature>
<dbReference type="EMBL" id="ML732152">
    <property type="protein sequence ID" value="KAB8079224.1"/>
    <property type="molecule type" value="Genomic_DNA"/>
</dbReference>
<evidence type="ECO:0000256" key="1">
    <source>
        <dbReference type="ARBA" id="ARBA00004123"/>
    </source>
</evidence>
<dbReference type="GO" id="GO:0071037">
    <property type="term" value="P:nuclear polyadenylation-dependent snRNA catabolic process"/>
    <property type="evidence" value="ECO:0007669"/>
    <property type="project" value="TreeGrafter"/>
</dbReference>
<feature type="compositionally biased region" description="Low complexity" evidence="7">
    <location>
        <begin position="162"/>
        <end position="172"/>
    </location>
</feature>
<feature type="compositionally biased region" description="Basic and acidic residues" evidence="7">
    <location>
        <begin position="530"/>
        <end position="544"/>
    </location>
</feature>
<feature type="domain" description="CCHC-type" evidence="8">
    <location>
        <begin position="354"/>
        <end position="370"/>
    </location>
</feature>
<dbReference type="InterPro" id="IPR051644">
    <property type="entry name" value="TRAMP_AT-DNA-binding"/>
</dbReference>
<keyword evidence="2" id="KW-0479">Metal-binding</keyword>
<evidence type="ECO:0000256" key="7">
    <source>
        <dbReference type="SAM" id="MobiDB-lite"/>
    </source>
</evidence>
<feature type="region of interest" description="Disordered" evidence="7">
    <location>
        <begin position="1"/>
        <end position="274"/>
    </location>
</feature>
<dbReference type="GO" id="GO:0071035">
    <property type="term" value="P:nuclear polyadenylation-dependent rRNA catabolic process"/>
    <property type="evidence" value="ECO:0007669"/>
    <property type="project" value="TreeGrafter"/>
</dbReference>
<dbReference type="Proteomes" id="UP000326565">
    <property type="component" value="Unassembled WGS sequence"/>
</dbReference>
<feature type="domain" description="CCHC-type" evidence="8">
    <location>
        <begin position="415"/>
        <end position="431"/>
    </location>
</feature>
<keyword evidence="6" id="KW-0539">Nucleus</keyword>
<feature type="compositionally biased region" description="Polar residues" evidence="7">
    <location>
        <begin position="12"/>
        <end position="38"/>
    </location>
</feature>
<feature type="compositionally biased region" description="Acidic residues" evidence="7">
    <location>
        <begin position="87"/>
        <end position="98"/>
    </location>
</feature>
<accession>A0A5N5XI32</accession>
<feature type="domain" description="CCHC-type" evidence="8">
    <location>
        <begin position="380"/>
        <end position="396"/>
    </location>
</feature>
<dbReference type="GO" id="GO:0003723">
    <property type="term" value="F:RNA binding"/>
    <property type="evidence" value="ECO:0007669"/>
    <property type="project" value="TreeGrafter"/>
</dbReference>
<dbReference type="PANTHER" id="PTHR46543:SF1">
    <property type="entry name" value="ZINC FINGER CCHC DOMAIN-CONTAINING PROTEIN 7"/>
    <property type="match status" value="1"/>
</dbReference>
<dbReference type="PANTHER" id="PTHR46543">
    <property type="entry name" value="ZINC FINGER CCHC DOMAIN-CONTAINING PROTEIN 7"/>
    <property type="match status" value="1"/>
</dbReference>
<feature type="compositionally biased region" description="Basic and acidic residues" evidence="7">
    <location>
        <begin position="477"/>
        <end position="499"/>
    </location>
</feature>
<dbReference type="Gene3D" id="4.10.60.10">
    <property type="entry name" value="Zinc finger, CCHC-type"/>
    <property type="match status" value="1"/>
</dbReference>
<dbReference type="OrthoDB" id="7608935at2759"/>
<evidence type="ECO:0000259" key="8">
    <source>
        <dbReference type="SMART" id="SM00343"/>
    </source>
</evidence>
<feature type="compositionally biased region" description="Basic and acidic residues" evidence="7">
    <location>
        <begin position="130"/>
        <end position="140"/>
    </location>
</feature>
<dbReference type="GO" id="GO:0008270">
    <property type="term" value="F:zinc ion binding"/>
    <property type="evidence" value="ECO:0007669"/>
    <property type="project" value="UniProtKB-KW"/>
</dbReference>
<comment type="subcellular location">
    <subcellularLocation>
        <location evidence="1">Nucleus</location>
    </subcellularLocation>
</comment>
<evidence type="ECO:0000256" key="6">
    <source>
        <dbReference type="ARBA" id="ARBA00023242"/>
    </source>
</evidence>
<feature type="compositionally biased region" description="Acidic residues" evidence="7">
    <location>
        <begin position="196"/>
        <end position="208"/>
    </location>
</feature>
<keyword evidence="10" id="KW-1185">Reference proteome</keyword>
<feature type="compositionally biased region" description="Low complexity" evidence="7">
    <location>
        <begin position="99"/>
        <end position="112"/>
    </location>
</feature>
<evidence type="ECO:0000313" key="9">
    <source>
        <dbReference type="EMBL" id="KAB8079224.1"/>
    </source>
</evidence>
<feature type="compositionally biased region" description="Polar residues" evidence="7">
    <location>
        <begin position="215"/>
        <end position="230"/>
    </location>
</feature>
<keyword evidence="5" id="KW-0862">Zinc</keyword>
<evidence type="ECO:0000313" key="10">
    <source>
        <dbReference type="Proteomes" id="UP000326565"/>
    </source>
</evidence>
<organism evidence="9 10">
    <name type="scientific">Aspergillus leporis</name>
    <dbReference type="NCBI Taxonomy" id="41062"/>
    <lineage>
        <taxon>Eukaryota</taxon>
        <taxon>Fungi</taxon>
        <taxon>Dikarya</taxon>
        <taxon>Ascomycota</taxon>
        <taxon>Pezizomycotina</taxon>
        <taxon>Eurotiomycetes</taxon>
        <taxon>Eurotiomycetidae</taxon>
        <taxon>Eurotiales</taxon>
        <taxon>Aspergillaceae</taxon>
        <taxon>Aspergillus</taxon>
        <taxon>Aspergillus subgen. Circumdati</taxon>
    </lineage>
</organism>
<dbReference type="InterPro" id="IPR001878">
    <property type="entry name" value="Znf_CCHC"/>
</dbReference>
<gene>
    <name evidence="9" type="ORF">BDV29DRAFT_100858</name>
</gene>
<dbReference type="SMART" id="SM00343">
    <property type="entry name" value="ZnF_C2HC"/>
    <property type="match status" value="5"/>
</dbReference>
<sequence length="628" mass="68169">MSDSPGDDNNDSRTASVGAQRNRVTSSNGSRHSSIDSNSHPRKRQRMNGKVGPTDARDFVPRGAAFSANSLEVDPDDTSSSGSGSSDSDDESSSDDGNETSSQAGPQSAAAPNWNKARKNTIRTSLGNRGNKENEGKQNPKFDAVNGKYWRSRSESVSTGCDNDNASQSNSDDVSEEGEVQEDDSSDSSQMQLSGDSDDSSLDSEADDSILLNIGSRNQTQDPSQKQNGRSALEDDDYDPEALPVSQSSNKVKPYDGAADSSSTVPKEEAFRRFSRKYPTNPSVLADLNREDMETQAKYIFYDRDINEINLQLPVACTECMREGHLAEVCPHKECMHCGAWNQHQSSFCPSWRRCQRCRERGHDQENCPSTLKSSASEIPCDLCGSSAHLELECDLMWKLNRQEQSSGPVLVSLSCSHCTSNRHLVGDCPSLPQPLKSSSWTLRGVDPNMVTNINSVVSGRGGGPASRGRGGMKIRGRADVHSSPDDSDDLIARPDRRAPVNRGGIRGNIRIGSGIGRNKNLAPAGSRGPDTDSRQLYRDRQDFHPGNARQRSLSPNPRRGRGRDSWQPAPRSPPRGQSNTPSRGARGGGRGRGGRGGRGNGNKRGGNGDAYRPMPTAAKKAWDRYRL</sequence>
<protein>
    <recommendedName>
        <fullName evidence="8">CCHC-type domain-containing protein</fullName>
    </recommendedName>
</protein>
<feature type="domain" description="CCHC-type" evidence="8">
    <location>
        <begin position="316"/>
        <end position="332"/>
    </location>
</feature>